<dbReference type="RefSeq" id="WP_141381615.1">
    <property type="nucleotide sequence ID" value="NZ_BJNA01000107.1"/>
</dbReference>
<keyword evidence="3" id="KW-1185">Reference proteome</keyword>
<evidence type="ECO:0000313" key="3">
    <source>
        <dbReference type="Proteomes" id="UP000319804"/>
    </source>
</evidence>
<evidence type="ECO:0000256" key="1">
    <source>
        <dbReference type="SAM" id="Phobius"/>
    </source>
</evidence>
<keyword evidence="1" id="KW-1133">Transmembrane helix</keyword>
<reference evidence="2 3" key="1">
    <citation type="submission" date="2019-06" db="EMBL/GenBank/DDBJ databases">
        <title>Sequencing the genomes of 1000 actinobacteria strains.</title>
        <authorList>
            <person name="Klenk H.-P."/>
        </authorList>
    </citation>
    <scope>NUCLEOTIDE SEQUENCE [LARGE SCALE GENOMIC DNA]</scope>
    <source>
        <strain evidence="2 3">DSM 20427</strain>
    </source>
</reference>
<keyword evidence="1" id="KW-0812">Transmembrane</keyword>
<dbReference type="OrthoDB" id="4303577at2"/>
<proteinExistence type="predicted"/>
<gene>
    <name evidence="2" type="ORF">FHX68_3061</name>
</gene>
<comment type="caution">
    <text evidence="2">The sequence shown here is derived from an EMBL/GenBank/DDBJ whole genome shotgun (WGS) entry which is preliminary data.</text>
</comment>
<name>A0A4Y3UQR9_9MICO</name>
<dbReference type="Proteomes" id="UP000319804">
    <property type="component" value="Unassembled WGS sequence"/>
</dbReference>
<dbReference type="EMBL" id="VFPS01000008">
    <property type="protein sequence ID" value="TQM90257.1"/>
    <property type="molecule type" value="Genomic_DNA"/>
</dbReference>
<feature type="transmembrane region" description="Helical" evidence="1">
    <location>
        <begin position="119"/>
        <end position="140"/>
    </location>
</feature>
<organism evidence="2 3">
    <name type="scientific">Microbacterium lacticum</name>
    <dbReference type="NCBI Taxonomy" id="33885"/>
    <lineage>
        <taxon>Bacteria</taxon>
        <taxon>Bacillati</taxon>
        <taxon>Actinomycetota</taxon>
        <taxon>Actinomycetes</taxon>
        <taxon>Micrococcales</taxon>
        <taxon>Microbacteriaceae</taxon>
        <taxon>Microbacterium</taxon>
    </lineage>
</organism>
<feature type="transmembrane region" description="Helical" evidence="1">
    <location>
        <begin position="34"/>
        <end position="54"/>
    </location>
</feature>
<evidence type="ECO:0000313" key="2">
    <source>
        <dbReference type="EMBL" id="TQM90257.1"/>
    </source>
</evidence>
<accession>A0A4Y3UQR9</accession>
<protein>
    <submittedName>
        <fullName evidence="2">Uncharacterized protein</fullName>
    </submittedName>
</protein>
<feature type="transmembrane region" description="Helical" evidence="1">
    <location>
        <begin position="66"/>
        <end position="86"/>
    </location>
</feature>
<keyword evidence="1" id="KW-0472">Membrane</keyword>
<feature type="transmembrane region" description="Helical" evidence="1">
    <location>
        <begin position="6"/>
        <end position="22"/>
    </location>
</feature>
<feature type="transmembrane region" description="Helical" evidence="1">
    <location>
        <begin position="146"/>
        <end position="167"/>
    </location>
</feature>
<sequence length="268" mass="28236">MFVVTFVVAGAAAIAGTVIVALPRLTTRAKRATLFWLGMPAGLASACWLIPASLTLQAGSSEQAVLGAWIVPLLLCVLYGAAPYAIAPRSAVLDPTALPTVPLGPSEVGAWTRTVTASIFVYATIVVIAIGGVVYVSLLLSGEFGAAWFGLVIVLVAGLFIASFIRLRVTVDWRGLRIVSLLLGIPLKRIPLAQIRRAEAAELRPGEWGGWGYRIMPGRSALILRAGPGLIVTRTSDRQFAVTLTDPEVPAGLLNTLRAQNTTTEGPT</sequence>
<dbReference type="AlphaFoldDB" id="A0A4Y3UQR9"/>